<keyword evidence="2" id="KW-1185">Reference proteome</keyword>
<name>A0A0V1I6R6_9BILA</name>
<proteinExistence type="predicted"/>
<dbReference type="Proteomes" id="UP000055024">
    <property type="component" value="Unassembled WGS sequence"/>
</dbReference>
<evidence type="ECO:0000313" key="2">
    <source>
        <dbReference type="Proteomes" id="UP000055024"/>
    </source>
</evidence>
<organism evidence="1 2">
    <name type="scientific">Trichinella zimbabwensis</name>
    <dbReference type="NCBI Taxonomy" id="268475"/>
    <lineage>
        <taxon>Eukaryota</taxon>
        <taxon>Metazoa</taxon>
        <taxon>Ecdysozoa</taxon>
        <taxon>Nematoda</taxon>
        <taxon>Enoplea</taxon>
        <taxon>Dorylaimia</taxon>
        <taxon>Trichinellida</taxon>
        <taxon>Trichinellidae</taxon>
        <taxon>Trichinella</taxon>
    </lineage>
</organism>
<evidence type="ECO:0008006" key="3">
    <source>
        <dbReference type="Google" id="ProtNLM"/>
    </source>
</evidence>
<dbReference type="OrthoDB" id="10558003at2759"/>
<gene>
    <name evidence="1" type="ORF">T11_9551</name>
</gene>
<accession>A0A0V1I6R6</accession>
<sequence length="160" mass="18187">MSWQAMPPSLDTAAYFPSWDQARSTMYYSRARRYPRLPAWRQDLRLTAEQTTTTIRCANLMYHSPTNDILIFATEAGVRLLAQSNCWCGDGTFKIVRRKICSRIAGYMKCSIPKRKNLASNLIRLDPGHSRQLSQHPGAKLFLPLLPNCASAGRPAWLKN</sequence>
<comment type="caution">
    <text evidence="1">The sequence shown here is derived from an EMBL/GenBank/DDBJ whole genome shotgun (WGS) entry which is preliminary data.</text>
</comment>
<protein>
    <recommendedName>
        <fullName evidence="3">FLYWCH-type domain-containing protein</fullName>
    </recommendedName>
</protein>
<dbReference type="EMBL" id="JYDP01000004">
    <property type="protein sequence ID" value="KRZ18116.1"/>
    <property type="molecule type" value="Genomic_DNA"/>
</dbReference>
<evidence type="ECO:0000313" key="1">
    <source>
        <dbReference type="EMBL" id="KRZ18116.1"/>
    </source>
</evidence>
<dbReference type="AlphaFoldDB" id="A0A0V1I6R6"/>
<reference evidence="1 2" key="1">
    <citation type="submission" date="2015-01" db="EMBL/GenBank/DDBJ databases">
        <title>Evolution of Trichinella species and genotypes.</title>
        <authorList>
            <person name="Korhonen P.K."/>
            <person name="Edoardo P."/>
            <person name="Giuseppe L.R."/>
            <person name="Gasser R.B."/>
        </authorList>
    </citation>
    <scope>NUCLEOTIDE SEQUENCE [LARGE SCALE GENOMIC DNA]</scope>
    <source>
        <strain evidence="1">ISS1029</strain>
    </source>
</reference>